<evidence type="ECO:0000256" key="3">
    <source>
        <dbReference type="ARBA" id="ARBA00010617"/>
    </source>
</evidence>
<dbReference type="Gene3D" id="1.10.630.10">
    <property type="entry name" value="Cytochrome P450"/>
    <property type="match status" value="1"/>
</dbReference>
<evidence type="ECO:0000256" key="8">
    <source>
        <dbReference type="ARBA" id="ARBA00023033"/>
    </source>
</evidence>
<evidence type="ECO:0000256" key="1">
    <source>
        <dbReference type="ARBA" id="ARBA00001971"/>
    </source>
</evidence>
<reference evidence="9 10" key="1">
    <citation type="journal article" date="2024" name="IMA Fungus">
        <title>IMA Genome - F19 : A genome assembly and annotation guide to empower mycologists, including annotated draft genome sequences of Ceratocystis pirilliformis, Diaporthe australafricana, Fusarium ophioides, Paecilomyces lecythidis, and Sporothrix stenoceras.</title>
        <authorList>
            <person name="Aylward J."/>
            <person name="Wilson A.M."/>
            <person name="Visagie C.M."/>
            <person name="Spraker J."/>
            <person name="Barnes I."/>
            <person name="Buitendag C."/>
            <person name="Ceriani C."/>
            <person name="Del Mar Angel L."/>
            <person name="du Plessis D."/>
            <person name="Fuchs T."/>
            <person name="Gasser K."/>
            <person name="Kramer D."/>
            <person name="Li W."/>
            <person name="Munsamy K."/>
            <person name="Piso A."/>
            <person name="Price J.L."/>
            <person name="Sonnekus B."/>
            <person name="Thomas C."/>
            <person name="van der Nest A."/>
            <person name="van Dijk A."/>
            <person name="van Heerden A."/>
            <person name="van Vuuren N."/>
            <person name="Yilmaz N."/>
            <person name="Duong T.A."/>
            <person name="van der Merwe N.A."/>
            <person name="Wingfield M.J."/>
            <person name="Wingfield B.D."/>
        </authorList>
    </citation>
    <scope>NUCLEOTIDE SEQUENCE [LARGE SCALE GENOMIC DNA]</scope>
    <source>
        <strain evidence="9 10">CMW 18167</strain>
    </source>
</reference>
<dbReference type="PANTHER" id="PTHR24305:SF107">
    <property type="entry name" value="P450, PUTATIVE (EUROFUNG)-RELATED"/>
    <property type="match status" value="1"/>
</dbReference>
<evidence type="ECO:0000256" key="2">
    <source>
        <dbReference type="ARBA" id="ARBA00005179"/>
    </source>
</evidence>
<dbReference type="Pfam" id="PF00067">
    <property type="entry name" value="p450"/>
    <property type="match status" value="1"/>
</dbReference>
<sequence length="347" mass="39461">MASKLAFDVVGRVALDIRLDVQNRPNPFYQTLLQSISLLIVDASPRTLWKKTLNIRRPFILWNNNRKIRNYLSPIINSHLQTGEHNKGTKTVTGLAIEAYPKLNAVTSKEVDPNWIDILVAQLKIFFIAGTDTTAATICFMYELLHSNPDKLKELRAEHDELLGDKDTLSATILANPNLLNQLPYTSAVIKETLRLFPPVGSVREGSKDFFLINPETGARLPTDGWMMFSCSMAEQRHEAFFPRPHDFVPERWFASESEELYVRKNTFRPFELGPRNCIGQELVQMELRIILALTIRELDIVPMLPKDGPKLFGQISYQRTFMDELAASPKEGMPITVKSYDDGHSS</sequence>
<comment type="pathway">
    <text evidence="2">Secondary metabolite biosynthesis.</text>
</comment>
<dbReference type="EMBL" id="JAVDPF010000038">
    <property type="protein sequence ID" value="KAL1868594.1"/>
    <property type="molecule type" value="Genomic_DNA"/>
</dbReference>
<organism evidence="9 10">
    <name type="scientific">Paecilomyces lecythidis</name>
    <dbReference type="NCBI Taxonomy" id="3004212"/>
    <lineage>
        <taxon>Eukaryota</taxon>
        <taxon>Fungi</taxon>
        <taxon>Dikarya</taxon>
        <taxon>Ascomycota</taxon>
        <taxon>Pezizomycotina</taxon>
        <taxon>Eurotiomycetes</taxon>
        <taxon>Eurotiomycetidae</taxon>
        <taxon>Eurotiales</taxon>
        <taxon>Thermoascaceae</taxon>
        <taxon>Paecilomyces</taxon>
    </lineage>
</organism>
<dbReference type="PANTHER" id="PTHR24305">
    <property type="entry name" value="CYTOCHROME P450"/>
    <property type="match status" value="1"/>
</dbReference>
<dbReference type="InterPro" id="IPR050121">
    <property type="entry name" value="Cytochrome_P450_monoxygenase"/>
</dbReference>
<dbReference type="InterPro" id="IPR036396">
    <property type="entry name" value="Cyt_P450_sf"/>
</dbReference>
<dbReference type="InterPro" id="IPR001128">
    <property type="entry name" value="Cyt_P450"/>
</dbReference>
<keyword evidence="6" id="KW-0560">Oxidoreductase</keyword>
<comment type="cofactor">
    <cofactor evidence="1">
        <name>heme</name>
        <dbReference type="ChEBI" id="CHEBI:30413"/>
    </cofactor>
</comment>
<evidence type="ECO:0008006" key="11">
    <source>
        <dbReference type="Google" id="ProtNLM"/>
    </source>
</evidence>
<keyword evidence="7" id="KW-0408">Iron</keyword>
<dbReference type="Proteomes" id="UP001583193">
    <property type="component" value="Unassembled WGS sequence"/>
</dbReference>
<keyword evidence="8" id="KW-0503">Monooxygenase</keyword>
<evidence type="ECO:0000256" key="7">
    <source>
        <dbReference type="ARBA" id="ARBA00023004"/>
    </source>
</evidence>
<evidence type="ECO:0000256" key="5">
    <source>
        <dbReference type="ARBA" id="ARBA00022723"/>
    </source>
</evidence>
<dbReference type="SUPFAM" id="SSF48264">
    <property type="entry name" value="Cytochrome P450"/>
    <property type="match status" value="1"/>
</dbReference>
<keyword evidence="10" id="KW-1185">Reference proteome</keyword>
<dbReference type="PRINTS" id="PR00463">
    <property type="entry name" value="EP450I"/>
</dbReference>
<protein>
    <recommendedName>
        <fullName evidence="11">Cytochrome P450</fullName>
    </recommendedName>
</protein>
<evidence type="ECO:0000313" key="9">
    <source>
        <dbReference type="EMBL" id="KAL1868594.1"/>
    </source>
</evidence>
<accession>A0ABR3WZ22</accession>
<evidence type="ECO:0000256" key="6">
    <source>
        <dbReference type="ARBA" id="ARBA00023002"/>
    </source>
</evidence>
<evidence type="ECO:0000256" key="4">
    <source>
        <dbReference type="ARBA" id="ARBA00022617"/>
    </source>
</evidence>
<proteinExistence type="inferred from homology"/>
<comment type="caution">
    <text evidence="9">The sequence shown here is derived from an EMBL/GenBank/DDBJ whole genome shotgun (WGS) entry which is preliminary data.</text>
</comment>
<comment type="similarity">
    <text evidence="3">Belongs to the cytochrome P450 family.</text>
</comment>
<gene>
    <name evidence="9" type="ORF">Plec18167_008185</name>
</gene>
<name>A0ABR3WZ22_9EURO</name>
<keyword evidence="5" id="KW-0479">Metal-binding</keyword>
<dbReference type="InterPro" id="IPR002401">
    <property type="entry name" value="Cyt_P450_E_grp-I"/>
</dbReference>
<dbReference type="PRINTS" id="PR00385">
    <property type="entry name" value="P450"/>
</dbReference>
<evidence type="ECO:0000313" key="10">
    <source>
        <dbReference type="Proteomes" id="UP001583193"/>
    </source>
</evidence>
<keyword evidence="4" id="KW-0349">Heme</keyword>